<evidence type="ECO:0000256" key="1">
    <source>
        <dbReference type="SAM" id="SignalP"/>
    </source>
</evidence>
<dbReference type="InterPro" id="IPR011041">
    <property type="entry name" value="Quinoprot_gluc/sorb_DH_b-prop"/>
</dbReference>
<name>A0A1V4I147_NITVU</name>
<gene>
    <name evidence="3" type="ORF">B2M20_04460</name>
</gene>
<reference evidence="3 4" key="1">
    <citation type="submission" date="2017-02" db="EMBL/GenBank/DDBJ databases">
        <title>Genome sequence of the nitrite-oxidizing bacterium Nitrobacter vulgaris strain Ab1.</title>
        <authorList>
            <person name="Mellbye B.L."/>
            <person name="Davis E.W."/>
            <person name="Spieck E."/>
            <person name="Chang J.H."/>
            <person name="Bottomley P.J."/>
            <person name="Sayavedra-Soto L.A."/>
        </authorList>
    </citation>
    <scope>NUCLEOTIDE SEQUENCE [LARGE SCALE GENOMIC DNA]</scope>
    <source>
        <strain evidence="3 4">Ab1</strain>
    </source>
</reference>
<dbReference type="OrthoDB" id="9770043at2"/>
<dbReference type="InterPro" id="IPR012938">
    <property type="entry name" value="Glc/Sorbosone_DH"/>
</dbReference>
<organism evidence="3 4">
    <name type="scientific">Nitrobacter vulgaris</name>
    <dbReference type="NCBI Taxonomy" id="29421"/>
    <lineage>
        <taxon>Bacteria</taxon>
        <taxon>Pseudomonadati</taxon>
        <taxon>Pseudomonadota</taxon>
        <taxon>Alphaproteobacteria</taxon>
        <taxon>Hyphomicrobiales</taxon>
        <taxon>Nitrobacteraceae</taxon>
        <taxon>Nitrobacter</taxon>
    </lineage>
</organism>
<comment type="caution">
    <text evidence="3">The sequence shown here is derived from an EMBL/GenBank/DDBJ whole genome shotgun (WGS) entry which is preliminary data.</text>
</comment>
<feature type="chain" id="PRO_5012799155" description="Glucose/Sorbosone dehydrogenase domain-containing protein" evidence="1">
    <location>
        <begin position="20"/>
        <end position="382"/>
    </location>
</feature>
<dbReference type="Gene3D" id="2.120.10.30">
    <property type="entry name" value="TolB, C-terminal domain"/>
    <property type="match status" value="1"/>
</dbReference>
<dbReference type="PANTHER" id="PTHR19328:SF75">
    <property type="entry name" value="ALDOSE SUGAR DEHYDROGENASE YLII"/>
    <property type="match status" value="1"/>
</dbReference>
<evidence type="ECO:0000313" key="3">
    <source>
        <dbReference type="EMBL" id="OPH83956.1"/>
    </source>
</evidence>
<evidence type="ECO:0000259" key="2">
    <source>
        <dbReference type="Pfam" id="PF07995"/>
    </source>
</evidence>
<dbReference type="PANTHER" id="PTHR19328">
    <property type="entry name" value="HEDGEHOG-INTERACTING PROTEIN"/>
    <property type="match status" value="1"/>
</dbReference>
<feature type="signal peptide" evidence="1">
    <location>
        <begin position="1"/>
        <end position="19"/>
    </location>
</feature>
<dbReference type="STRING" id="29421.B2M20_04460"/>
<evidence type="ECO:0000313" key="4">
    <source>
        <dbReference type="Proteomes" id="UP000189940"/>
    </source>
</evidence>
<dbReference type="InterPro" id="IPR011042">
    <property type="entry name" value="6-blade_b-propeller_TolB-like"/>
</dbReference>
<accession>A0A1V4I147</accession>
<dbReference type="EMBL" id="MWPQ01000019">
    <property type="protein sequence ID" value="OPH83956.1"/>
    <property type="molecule type" value="Genomic_DNA"/>
</dbReference>
<dbReference type="Proteomes" id="UP000189940">
    <property type="component" value="Unassembled WGS sequence"/>
</dbReference>
<feature type="domain" description="Glucose/Sorbosone dehydrogenase" evidence="2">
    <location>
        <begin position="50"/>
        <end position="376"/>
    </location>
</feature>
<dbReference type="AlphaFoldDB" id="A0A1V4I147"/>
<sequence length="382" mass="41174">MKRPIVRVTAILGAATVLAAFFATNVRSGSKSFRSSAGPIEVSTIAHGLVHPWGLALLPDGRILVTERPGRFRIVSRDGDLSPPLKNVPEVWASGQGGLLDVVLDKSFAGNKTLYFCFAERAEGGGRTAVARATLGEDRLQDVEIIFRQEGPLSSGNHYGCRIAQADDGNLFVTLGEHFNHRDEAQNLANHLGKVIRIAPDGSVPADNPFVGRADAKPEIWSYGHRNEQGLGINPATGDLWEVEHGPRGGDEVNIIGKGKNYGWPVIGYGIDYDGAKIHASTAKEGMEQPVKYWVPSISPSGMAFYTGTLFPSWKGSLFTGALSGKMLVRLSLSGNEVTGEERLLEDLNERIRDIRQGPDGALWLLTDSTAGRLLRVSPAGK</sequence>
<protein>
    <recommendedName>
        <fullName evidence="2">Glucose/Sorbosone dehydrogenase domain-containing protein</fullName>
    </recommendedName>
</protein>
<keyword evidence="1" id="KW-0732">Signal</keyword>
<dbReference type="Pfam" id="PF07995">
    <property type="entry name" value="GSDH"/>
    <property type="match status" value="1"/>
</dbReference>
<dbReference type="RefSeq" id="WP_079445916.1">
    <property type="nucleotide sequence ID" value="NZ_MWPQ01000019.1"/>
</dbReference>
<keyword evidence="4" id="KW-1185">Reference proteome</keyword>
<proteinExistence type="predicted"/>
<dbReference type="SUPFAM" id="SSF50952">
    <property type="entry name" value="Soluble quinoprotein glucose dehydrogenase"/>
    <property type="match status" value="1"/>
</dbReference>